<evidence type="ECO:0000256" key="11">
    <source>
        <dbReference type="SAM" id="Phobius"/>
    </source>
</evidence>
<dbReference type="Pfam" id="PF02518">
    <property type="entry name" value="HATPase_c"/>
    <property type="match status" value="1"/>
</dbReference>
<keyword evidence="9" id="KW-0902">Two-component regulatory system</keyword>
<dbReference type="Proteomes" id="UP000581087">
    <property type="component" value="Unassembled WGS sequence"/>
</dbReference>
<dbReference type="PANTHER" id="PTHR42878">
    <property type="entry name" value="TWO-COMPONENT HISTIDINE KINASE"/>
    <property type="match status" value="1"/>
</dbReference>
<protein>
    <recommendedName>
        <fullName evidence="10">Sensor-like histidine kinase SenX3</fullName>
        <ecNumber evidence="3">2.7.13.3</ecNumber>
    </recommendedName>
</protein>
<accession>A0A4V1R252</accession>
<dbReference type="SUPFAM" id="SSF47384">
    <property type="entry name" value="Homodimeric domain of signal transducing histidine kinase"/>
    <property type="match status" value="1"/>
</dbReference>
<reference evidence="14 15" key="1">
    <citation type="submission" date="2019-01" db="EMBL/GenBank/DDBJ databases">
        <title>Agromyces.</title>
        <authorList>
            <person name="Li J."/>
        </authorList>
    </citation>
    <scope>NUCLEOTIDE SEQUENCE [LARGE SCALE GENOMIC DNA]</scope>
    <source>
        <strain evidence="14 15">DSM 23870</strain>
    </source>
</reference>
<evidence type="ECO:0000259" key="12">
    <source>
        <dbReference type="PROSITE" id="PS50109"/>
    </source>
</evidence>
<reference evidence="13 16" key="2">
    <citation type="submission" date="2020-07" db="EMBL/GenBank/DDBJ databases">
        <title>Sequencing the genomes of 1000 actinobacteria strains.</title>
        <authorList>
            <person name="Klenk H.-P."/>
        </authorList>
    </citation>
    <scope>NUCLEOTIDE SEQUENCE [LARGE SCALE GENOMIC DNA]</scope>
    <source>
        <strain evidence="13 16">DSM 23870</strain>
    </source>
</reference>
<dbReference type="InterPro" id="IPR003661">
    <property type="entry name" value="HisK_dim/P_dom"/>
</dbReference>
<dbReference type="EMBL" id="SDPM01000006">
    <property type="protein sequence ID" value="RXZ85946.1"/>
    <property type="molecule type" value="Genomic_DNA"/>
</dbReference>
<gene>
    <name evidence="13" type="ORF">BJ972_003087</name>
    <name evidence="14" type="ORF">ESP50_12100</name>
</gene>
<evidence type="ECO:0000256" key="1">
    <source>
        <dbReference type="ARBA" id="ARBA00000085"/>
    </source>
</evidence>
<evidence type="ECO:0000313" key="15">
    <source>
        <dbReference type="Proteomes" id="UP000292686"/>
    </source>
</evidence>
<evidence type="ECO:0000256" key="10">
    <source>
        <dbReference type="ARBA" id="ARBA00039401"/>
    </source>
</evidence>
<dbReference type="Proteomes" id="UP000292686">
    <property type="component" value="Unassembled WGS sequence"/>
</dbReference>
<dbReference type="InterPro" id="IPR003594">
    <property type="entry name" value="HATPase_dom"/>
</dbReference>
<evidence type="ECO:0000256" key="7">
    <source>
        <dbReference type="ARBA" id="ARBA00022777"/>
    </source>
</evidence>
<dbReference type="InterPro" id="IPR036097">
    <property type="entry name" value="HisK_dim/P_sf"/>
</dbReference>
<dbReference type="AlphaFoldDB" id="A0A4V1R252"/>
<comment type="catalytic activity">
    <reaction evidence="1">
        <text>ATP + protein L-histidine = ADP + protein N-phospho-L-histidine.</text>
        <dbReference type="EC" id="2.7.13.3"/>
    </reaction>
</comment>
<keyword evidence="11" id="KW-1133">Transmembrane helix</keyword>
<dbReference type="PRINTS" id="PR00344">
    <property type="entry name" value="BCTRLSENSOR"/>
</dbReference>
<evidence type="ECO:0000256" key="6">
    <source>
        <dbReference type="ARBA" id="ARBA00022741"/>
    </source>
</evidence>
<feature type="domain" description="Histidine kinase" evidence="12">
    <location>
        <begin position="88"/>
        <end position="294"/>
    </location>
</feature>
<dbReference type="InterPro" id="IPR036890">
    <property type="entry name" value="HATPase_C_sf"/>
</dbReference>
<keyword evidence="15" id="KW-1185">Reference proteome</keyword>
<evidence type="ECO:0000256" key="2">
    <source>
        <dbReference type="ARBA" id="ARBA00004236"/>
    </source>
</evidence>
<dbReference type="GO" id="GO:0000155">
    <property type="term" value="F:phosphorelay sensor kinase activity"/>
    <property type="evidence" value="ECO:0007669"/>
    <property type="project" value="InterPro"/>
</dbReference>
<keyword evidence="4" id="KW-0597">Phosphoprotein</keyword>
<keyword evidence="8" id="KW-0067">ATP-binding</keyword>
<dbReference type="RefSeq" id="WP_129175495.1">
    <property type="nucleotide sequence ID" value="NZ_JACCBI010000001.1"/>
</dbReference>
<keyword evidence="5 13" id="KW-0808">Transferase</keyword>
<dbReference type="EMBL" id="JACCBI010000001">
    <property type="protein sequence ID" value="NYD68568.1"/>
    <property type="molecule type" value="Genomic_DNA"/>
</dbReference>
<dbReference type="GO" id="GO:0007234">
    <property type="term" value="P:osmosensory signaling via phosphorelay pathway"/>
    <property type="evidence" value="ECO:0007669"/>
    <property type="project" value="TreeGrafter"/>
</dbReference>
<dbReference type="PROSITE" id="PS50109">
    <property type="entry name" value="HIS_KIN"/>
    <property type="match status" value="1"/>
</dbReference>
<dbReference type="Gene3D" id="1.10.287.130">
    <property type="match status" value="1"/>
</dbReference>
<evidence type="ECO:0000256" key="4">
    <source>
        <dbReference type="ARBA" id="ARBA00022553"/>
    </source>
</evidence>
<dbReference type="GO" id="GO:0030295">
    <property type="term" value="F:protein kinase activator activity"/>
    <property type="evidence" value="ECO:0007669"/>
    <property type="project" value="TreeGrafter"/>
</dbReference>
<dbReference type="OrthoDB" id="9786919at2"/>
<dbReference type="GO" id="GO:0005886">
    <property type="term" value="C:plasma membrane"/>
    <property type="evidence" value="ECO:0007669"/>
    <property type="project" value="UniProtKB-SubCell"/>
</dbReference>
<dbReference type="Pfam" id="PF00512">
    <property type="entry name" value="HisKA"/>
    <property type="match status" value="1"/>
</dbReference>
<organism evidence="14 15">
    <name type="scientific">Agromyces atrinae</name>
    <dbReference type="NCBI Taxonomy" id="592376"/>
    <lineage>
        <taxon>Bacteria</taxon>
        <taxon>Bacillati</taxon>
        <taxon>Actinomycetota</taxon>
        <taxon>Actinomycetes</taxon>
        <taxon>Micrococcales</taxon>
        <taxon>Microbacteriaceae</taxon>
        <taxon>Agromyces</taxon>
    </lineage>
</organism>
<dbReference type="EC" id="2.7.13.3" evidence="3"/>
<evidence type="ECO:0000256" key="9">
    <source>
        <dbReference type="ARBA" id="ARBA00023012"/>
    </source>
</evidence>
<dbReference type="InterPro" id="IPR004358">
    <property type="entry name" value="Sig_transdc_His_kin-like_C"/>
</dbReference>
<dbReference type="GO" id="GO:0000156">
    <property type="term" value="F:phosphorelay response regulator activity"/>
    <property type="evidence" value="ECO:0007669"/>
    <property type="project" value="TreeGrafter"/>
</dbReference>
<keyword evidence="11" id="KW-0472">Membrane</keyword>
<keyword evidence="7 14" id="KW-0418">Kinase</keyword>
<proteinExistence type="predicted"/>
<dbReference type="PANTHER" id="PTHR42878:SF7">
    <property type="entry name" value="SENSOR HISTIDINE KINASE GLRK"/>
    <property type="match status" value="1"/>
</dbReference>
<evidence type="ECO:0000313" key="14">
    <source>
        <dbReference type="EMBL" id="RXZ85946.1"/>
    </source>
</evidence>
<keyword evidence="11" id="KW-0812">Transmembrane</keyword>
<name>A0A4V1R252_9MICO</name>
<dbReference type="CDD" id="cd00075">
    <property type="entry name" value="HATPase"/>
    <property type="match status" value="1"/>
</dbReference>
<dbReference type="InterPro" id="IPR050351">
    <property type="entry name" value="BphY/WalK/GraS-like"/>
</dbReference>
<dbReference type="SUPFAM" id="SSF55874">
    <property type="entry name" value="ATPase domain of HSP90 chaperone/DNA topoisomerase II/histidine kinase"/>
    <property type="match status" value="1"/>
</dbReference>
<comment type="caution">
    <text evidence="14">The sequence shown here is derived from an EMBL/GenBank/DDBJ whole genome shotgun (WGS) entry which is preliminary data.</text>
</comment>
<dbReference type="SMART" id="SM00388">
    <property type="entry name" value="HisKA"/>
    <property type="match status" value="1"/>
</dbReference>
<dbReference type="SMART" id="SM00387">
    <property type="entry name" value="HATPase_c"/>
    <property type="match status" value="1"/>
</dbReference>
<evidence type="ECO:0000256" key="5">
    <source>
        <dbReference type="ARBA" id="ARBA00022679"/>
    </source>
</evidence>
<dbReference type="CDD" id="cd00082">
    <property type="entry name" value="HisKA"/>
    <property type="match status" value="1"/>
</dbReference>
<dbReference type="GO" id="GO:0005524">
    <property type="term" value="F:ATP binding"/>
    <property type="evidence" value="ECO:0007669"/>
    <property type="project" value="UniProtKB-KW"/>
</dbReference>
<evidence type="ECO:0000313" key="13">
    <source>
        <dbReference type="EMBL" id="NYD68568.1"/>
    </source>
</evidence>
<evidence type="ECO:0000256" key="3">
    <source>
        <dbReference type="ARBA" id="ARBA00012438"/>
    </source>
</evidence>
<dbReference type="InterPro" id="IPR005467">
    <property type="entry name" value="His_kinase_dom"/>
</dbReference>
<sequence>MTAKRAVLAVIPLVAGAVLAVILLVADANPWLRIGVPISTLALGAGAIVSAVLLLRGRRAGRERAAVDRAVAEAREAERQERRRFLARLDHELKNPVTAIRTALAAAPTDSPLLDVAAKQAARVSALVDDLAKLADLETRPIERAAVDLESVARDAVDAAEVAHGGRDFHVEFPTVPWPVPPVRGDADLLVVAVYNLVANASKYSDPGARIEVRASEADGFVSLEVSDTGWGIAADDLAGVWDELARGQNARGVDGSGLGLAIVRVIAERHGGSAVIRSEPGVGTRVVLRLPAV</sequence>
<dbReference type="Gene3D" id="3.30.565.10">
    <property type="entry name" value="Histidine kinase-like ATPase, C-terminal domain"/>
    <property type="match status" value="1"/>
</dbReference>
<feature type="transmembrane region" description="Helical" evidence="11">
    <location>
        <begin position="38"/>
        <end position="55"/>
    </location>
</feature>
<comment type="subcellular location">
    <subcellularLocation>
        <location evidence="2">Cell membrane</location>
    </subcellularLocation>
</comment>
<evidence type="ECO:0000313" key="16">
    <source>
        <dbReference type="Proteomes" id="UP000581087"/>
    </source>
</evidence>
<keyword evidence="6" id="KW-0547">Nucleotide-binding</keyword>
<evidence type="ECO:0000256" key="8">
    <source>
        <dbReference type="ARBA" id="ARBA00022840"/>
    </source>
</evidence>